<evidence type="ECO:0000313" key="3">
    <source>
        <dbReference type="EMBL" id="BBY27388.1"/>
    </source>
</evidence>
<dbReference type="EMBL" id="AP022588">
    <property type="protein sequence ID" value="BBY27388.1"/>
    <property type="molecule type" value="Genomic_DNA"/>
</dbReference>
<dbReference type="KEGG" id="msei:MSEDJ_14840"/>
<protein>
    <recommendedName>
        <fullName evidence="2">DUF6286 domain-containing protein</fullName>
    </recommendedName>
</protein>
<name>A0A7I7QLZ4_9MYCO</name>
<proteinExistence type="predicted"/>
<sequence>MTATVDATPTVEPAKAHAPVASAGATYVGAALSIVLIALGAIAIRDAAVIFDWVGGRPWSGAAIDAVDGLRPAPWLVPAAVIVALVGLVCVVAALKPRKKIGREVTAHTSVYLEDDAVARLAGTAVRAVPGVLKAHVRASRSTVVVRADVTTTAITSETITAAVREALQPLTRQPSIKVRTKTGGPS</sequence>
<dbReference type="RefSeq" id="WP_163796271.1">
    <property type="nucleotide sequence ID" value="NZ_AP022588.1"/>
</dbReference>
<gene>
    <name evidence="3" type="ORF">MSEDJ_14840</name>
</gene>
<feature type="domain" description="DUF6286" evidence="2">
    <location>
        <begin position="85"/>
        <end position="180"/>
    </location>
</feature>
<keyword evidence="1" id="KW-0812">Transmembrane</keyword>
<evidence type="ECO:0000256" key="1">
    <source>
        <dbReference type="SAM" id="Phobius"/>
    </source>
</evidence>
<dbReference type="Proteomes" id="UP000467193">
    <property type="component" value="Chromosome"/>
</dbReference>
<dbReference type="InterPro" id="IPR046253">
    <property type="entry name" value="DUF6286"/>
</dbReference>
<keyword evidence="1" id="KW-0472">Membrane</keyword>
<reference evidence="3 4" key="1">
    <citation type="journal article" date="2019" name="Emerg. Microbes Infect.">
        <title>Comprehensive subspecies identification of 175 nontuberculous mycobacteria species based on 7547 genomic profiles.</title>
        <authorList>
            <person name="Matsumoto Y."/>
            <person name="Kinjo T."/>
            <person name="Motooka D."/>
            <person name="Nabeya D."/>
            <person name="Jung N."/>
            <person name="Uechi K."/>
            <person name="Horii T."/>
            <person name="Iida T."/>
            <person name="Fujita J."/>
            <person name="Nakamura S."/>
        </authorList>
    </citation>
    <scope>NUCLEOTIDE SEQUENCE [LARGE SCALE GENOMIC DNA]</scope>
    <source>
        <strain evidence="3 4">JCM 17899</strain>
    </source>
</reference>
<keyword evidence="4" id="KW-1185">Reference proteome</keyword>
<feature type="transmembrane region" description="Helical" evidence="1">
    <location>
        <begin position="25"/>
        <end position="44"/>
    </location>
</feature>
<keyword evidence="1" id="KW-1133">Transmembrane helix</keyword>
<accession>A0A7I7QLZ4</accession>
<organism evidence="3 4">
    <name type="scientific">Mycolicibacterium sediminis</name>
    <dbReference type="NCBI Taxonomy" id="1286180"/>
    <lineage>
        <taxon>Bacteria</taxon>
        <taxon>Bacillati</taxon>
        <taxon>Actinomycetota</taxon>
        <taxon>Actinomycetes</taxon>
        <taxon>Mycobacteriales</taxon>
        <taxon>Mycobacteriaceae</taxon>
        <taxon>Mycolicibacterium</taxon>
    </lineage>
</organism>
<dbReference type="AlphaFoldDB" id="A0A7I7QLZ4"/>
<evidence type="ECO:0000313" key="4">
    <source>
        <dbReference type="Proteomes" id="UP000467193"/>
    </source>
</evidence>
<evidence type="ECO:0000259" key="2">
    <source>
        <dbReference type="Pfam" id="PF19803"/>
    </source>
</evidence>
<feature type="transmembrane region" description="Helical" evidence="1">
    <location>
        <begin position="75"/>
        <end position="95"/>
    </location>
</feature>
<dbReference type="Pfam" id="PF19803">
    <property type="entry name" value="DUF6286"/>
    <property type="match status" value="1"/>
</dbReference>